<dbReference type="InterPro" id="IPR003439">
    <property type="entry name" value="ABC_transporter-like_ATP-bd"/>
</dbReference>
<proteinExistence type="predicted"/>
<feature type="domain" description="ABC transporter" evidence="6">
    <location>
        <begin position="163"/>
        <end position="281"/>
    </location>
</feature>
<dbReference type="InterPro" id="IPR027417">
    <property type="entry name" value="P-loop_NTPase"/>
</dbReference>
<evidence type="ECO:0000256" key="4">
    <source>
        <dbReference type="ARBA" id="ARBA00022989"/>
    </source>
</evidence>
<gene>
    <name evidence="7" type="primary">ABCG6_1</name>
    <name evidence="7" type="ORF">g.131532</name>
</gene>
<protein>
    <submittedName>
        <fullName evidence="7">ABC transporter G family member 6</fullName>
    </submittedName>
</protein>
<keyword evidence="4" id="KW-1133">Transmembrane helix</keyword>
<evidence type="ECO:0000313" key="7">
    <source>
        <dbReference type="EMBL" id="JAT53872.1"/>
    </source>
</evidence>
<evidence type="ECO:0000256" key="3">
    <source>
        <dbReference type="ARBA" id="ARBA00022692"/>
    </source>
</evidence>
<dbReference type="Pfam" id="PF00005">
    <property type="entry name" value="ABC_tran"/>
    <property type="match status" value="1"/>
</dbReference>
<comment type="subcellular location">
    <subcellularLocation>
        <location evidence="1">Membrane</location>
        <topology evidence="1">Multi-pass membrane protein</topology>
    </subcellularLocation>
</comment>
<dbReference type="PANTHER" id="PTHR48041">
    <property type="entry name" value="ABC TRANSPORTER G FAMILY MEMBER 28"/>
    <property type="match status" value="1"/>
</dbReference>
<dbReference type="SUPFAM" id="SSF52540">
    <property type="entry name" value="P-loop containing nucleoside triphosphate hydrolases"/>
    <property type="match status" value="1"/>
</dbReference>
<reference evidence="7" key="1">
    <citation type="submission" date="2015-07" db="EMBL/GenBank/DDBJ databases">
        <title>Transcriptome Assembly of Anthurium amnicola.</title>
        <authorList>
            <person name="Suzuki J."/>
        </authorList>
    </citation>
    <scope>NUCLEOTIDE SEQUENCE</scope>
</reference>
<evidence type="ECO:0000256" key="1">
    <source>
        <dbReference type="ARBA" id="ARBA00004141"/>
    </source>
</evidence>
<dbReference type="GO" id="GO:0005524">
    <property type="term" value="F:ATP binding"/>
    <property type="evidence" value="ECO:0007669"/>
    <property type="project" value="InterPro"/>
</dbReference>
<dbReference type="PANTHER" id="PTHR48041:SF11">
    <property type="entry name" value="ABC TRANSPORTER G FAMILY MEMBER 16"/>
    <property type="match status" value="1"/>
</dbReference>
<accession>A0A1D1YGX7</accession>
<name>A0A1D1YGX7_9ARAE</name>
<evidence type="ECO:0000259" key="6">
    <source>
        <dbReference type="Pfam" id="PF00005"/>
    </source>
</evidence>
<feature type="non-terminal residue" evidence="7">
    <location>
        <position position="1"/>
    </location>
</feature>
<organism evidence="7">
    <name type="scientific">Anthurium amnicola</name>
    <dbReference type="NCBI Taxonomy" id="1678845"/>
    <lineage>
        <taxon>Eukaryota</taxon>
        <taxon>Viridiplantae</taxon>
        <taxon>Streptophyta</taxon>
        <taxon>Embryophyta</taxon>
        <taxon>Tracheophyta</taxon>
        <taxon>Spermatophyta</taxon>
        <taxon>Magnoliopsida</taxon>
        <taxon>Liliopsida</taxon>
        <taxon>Araceae</taxon>
        <taxon>Pothoideae</taxon>
        <taxon>Potheae</taxon>
        <taxon>Anthurium</taxon>
    </lineage>
</organism>
<dbReference type="AlphaFoldDB" id="A0A1D1YGX7"/>
<keyword evidence="5" id="KW-0472">Membrane</keyword>
<keyword evidence="2" id="KW-0813">Transport</keyword>
<dbReference type="GO" id="GO:0016887">
    <property type="term" value="F:ATP hydrolysis activity"/>
    <property type="evidence" value="ECO:0007669"/>
    <property type="project" value="InterPro"/>
</dbReference>
<evidence type="ECO:0000256" key="2">
    <source>
        <dbReference type="ARBA" id="ARBA00022448"/>
    </source>
</evidence>
<dbReference type="Gene3D" id="3.40.50.300">
    <property type="entry name" value="P-loop containing nucleotide triphosphate hydrolases"/>
    <property type="match status" value="1"/>
</dbReference>
<dbReference type="GO" id="GO:0042626">
    <property type="term" value="F:ATPase-coupled transmembrane transporter activity"/>
    <property type="evidence" value="ECO:0007669"/>
    <property type="project" value="TreeGrafter"/>
</dbReference>
<dbReference type="InterPro" id="IPR050352">
    <property type="entry name" value="ABCG_transporters"/>
</dbReference>
<dbReference type="EMBL" id="GDJX01014064">
    <property type="protein sequence ID" value="JAT53872.1"/>
    <property type="molecule type" value="Transcribed_RNA"/>
</dbReference>
<evidence type="ECO:0000256" key="5">
    <source>
        <dbReference type="ARBA" id="ARBA00023136"/>
    </source>
</evidence>
<dbReference type="GO" id="GO:0016020">
    <property type="term" value="C:membrane"/>
    <property type="evidence" value="ECO:0007669"/>
    <property type="project" value="UniProtKB-SubCell"/>
</dbReference>
<keyword evidence="3" id="KW-0812">Transmembrane</keyword>
<feature type="non-terminal residue" evidence="7">
    <location>
        <position position="285"/>
    </location>
</feature>
<sequence length="285" mass="31469">QREREREQETMAGMVDKLSFYRRMTPLMEQEERTIARNGLLGSREDGLSHSLGELLQRVGDTTRDEHYDNGARRSPTSPPVEHHVVLELDDMALHGGMRGRLPPIVLSFTDLTYCVKNPKKVRFWGRHHRSNRLATASPDHTGASPAVAVEDLSKQAKSKILLDSISGEAKVGEILAVLGASGSGKSTLIDALANRIARGSLKGTVTLNGEHLESRLLKAISAYVMQDDLLFPMLTVEETLMFSAEFRLPRALSRSEKKSRVQALIDQLGLRNAAGTIIGDEGHR</sequence>